<sequence>MTIIDVPISKKSSMGSMATLGEIHYHYQKYDNIFNFFDIIMKKEKDIKKVLCIPDVGRKWMRSFLKVVLSKDDLKTSELMAKNVKPVDPEVSINLFNQMIKKCKKRIIAVSVQLIVENKPGTHANMLILDTKEKTVELFEPHGKRSEETTMDSLVGAYNISDKLLKKYFQKFFPEYKYVSPKDLLPSYGFQAKYDAYSGLCVTWSTMYLHYRVLNPDVTSKEIVKHIKKKVNKQFLLKYAKYVEDTVKKKN</sequence>
<evidence type="ECO:0000313" key="1">
    <source>
        <dbReference type="EMBL" id="QHS99731.1"/>
    </source>
</evidence>
<dbReference type="EMBL" id="MN739346">
    <property type="protein sequence ID" value="QHS99731.1"/>
    <property type="molecule type" value="Genomic_DNA"/>
</dbReference>
<organism evidence="1">
    <name type="scientific">viral metagenome</name>
    <dbReference type="NCBI Taxonomy" id="1070528"/>
    <lineage>
        <taxon>unclassified sequences</taxon>
        <taxon>metagenomes</taxon>
        <taxon>organismal metagenomes</taxon>
    </lineage>
</organism>
<dbReference type="AlphaFoldDB" id="A0A6C0C6K0"/>
<proteinExistence type="predicted"/>
<name>A0A6C0C6K0_9ZZZZ</name>
<protein>
    <submittedName>
        <fullName evidence="1">Uncharacterized protein</fullName>
    </submittedName>
</protein>
<accession>A0A6C0C6K0</accession>
<reference evidence="1" key="1">
    <citation type="journal article" date="2020" name="Nature">
        <title>Giant virus diversity and host interactions through global metagenomics.</title>
        <authorList>
            <person name="Schulz F."/>
            <person name="Roux S."/>
            <person name="Paez-Espino D."/>
            <person name="Jungbluth S."/>
            <person name="Walsh D.A."/>
            <person name="Denef V.J."/>
            <person name="McMahon K.D."/>
            <person name="Konstantinidis K.T."/>
            <person name="Eloe-Fadrosh E.A."/>
            <person name="Kyrpides N.C."/>
            <person name="Woyke T."/>
        </authorList>
    </citation>
    <scope>NUCLEOTIDE SEQUENCE</scope>
    <source>
        <strain evidence="1">GVMAG-M-3300020187-37</strain>
    </source>
</reference>